<dbReference type="RefSeq" id="WP_012488630.1">
    <property type="nucleotide sequence ID" value="NC_010995.1"/>
</dbReference>
<accession>B3PD94</accession>
<proteinExistence type="predicted"/>
<organism evidence="1 2">
    <name type="scientific">Cellvibrio japonicus (strain Ueda107)</name>
    <name type="common">Pseudomonas fluorescens subsp. cellulosa</name>
    <dbReference type="NCBI Taxonomy" id="498211"/>
    <lineage>
        <taxon>Bacteria</taxon>
        <taxon>Pseudomonadati</taxon>
        <taxon>Pseudomonadota</taxon>
        <taxon>Gammaproteobacteria</taxon>
        <taxon>Cellvibrionales</taxon>
        <taxon>Cellvibrionaceae</taxon>
        <taxon>Cellvibrio</taxon>
    </lineage>
</organism>
<gene>
    <name evidence="1" type="ordered locus">CJA_3052</name>
</gene>
<reference evidence="1 2" key="1">
    <citation type="journal article" date="2008" name="J. Bacteriol.">
        <title>Insights into plant cell wall degradation from the genome sequence of the soil bacterium Cellvibrio japonicus.</title>
        <authorList>
            <person name="Deboy R.T."/>
            <person name="Mongodin E.F."/>
            <person name="Fouts D.E."/>
            <person name="Tailford L.E."/>
            <person name="Khouri H."/>
            <person name="Emerson J.B."/>
            <person name="Mohamoud Y."/>
            <person name="Watkins K."/>
            <person name="Henrissat B."/>
            <person name="Gilbert H.J."/>
            <person name="Nelson K.E."/>
        </authorList>
    </citation>
    <scope>NUCLEOTIDE SEQUENCE [LARGE SCALE GENOMIC DNA]</scope>
    <source>
        <strain evidence="1 2">Ueda107</strain>
    </source>
</reference>
<evidence type="ECO:0000313" key="1">
    <source>
        <dbReference type="EMBL" id="ACE84717.1"/>
    </source>
</evidence>
<dbReference type="Proteomes" id="UP000001036">
    <property type="component" value="Chromosome"/>
</dbReference>
<dbReference type="EMBL" id="CP000934">
    <property type="protein sequence ID" value="ACE84717.1"/>
    <property type="molecule type" value="Genomic_DNA"/>
</dbReference>
<protein>
    <submittedName>
        <fullName evidence="1">Uncharacterized protein</fullName>
    </submittedName>
</protein>
<name>B3PD94_CELJU</name>
<dbReference type="STRING" id="498211.CJA_3052"/>
<evidence type="ECO:0000313" key="2">
    <source>
        <dbReference type="Proteomes" id="UP000001036"/>
    </source>
</evidence>
<dbReference type="AlphaFoldDB" id="B3PD94"/>
<keyword evidence="2" id="KW-1185">Reference proteome</keyword>
<dbReference type="HOGENOM" id="CLU_526583_0_0_6"/>
<dbReference type="KEGG" id="cja:CJA_3052"/>
<sequence>MDFLGARIQLNPRPPARRTALLEVGILGHCPGRVRIERLLALEPTLADIHAAGYGDRLRQLYACVADLALAEDREAALDALDLAVSHLPIPLHSTAEFDDIFPQARTTPTAYSSQLAGNHAWLPQAVDDFFANGGEKLWLVRVPEAEGADGFLPEGNVSLLEVNQLRGVACLLVLNQLALVAMPDLERLQIPAQLPDIQRKRLANPKPTFLPLGSLLDDGHRERRYSSEIVADVPVQPLMDVVRRLLALISRYRPDIQCLLTLPLSYSASLASPAADVDALNLLGQARVNKGAHLLRQLQLIFPYLRLNQRLFSPAGVIAGAIAANSAELGPWRSVAPRALVSQAQPFPPVDMQTTLRLREQPGIGVIHYKAGRLKLDDERLLVPALHRDDYLLPVENSPNVPANYSARLNGLCSAEVVRFLGYLMRELRELGEHLVFNLDPDDPRPQLVLEGFFRDLYRAGALRGASYRDAFRIQRASRQENVIAFDIEIAPAYPIDKLIITFVNRDGEWSAGLGGTGRG</sequence>
<dbReference type="OrthoDB" id="9177104at2"/>
<dbReference type="eggNOG" id="ENOG502ZARR">
    <property type="taxonomic scope" value="Bacteria"/>
</dbReference>